<dbReference type="Proteomes" id="UP001150603">
    <property type="component" value="Unassembled WGS sequence"/>
</dbReference>
<proteinExistence type="predicted"/>
<reference evidence="1" key="1">
    <citation type="submission" date="2022-07" db="EMBL/GenBank/DDBJ databases">
        <title>Phylogenomic reconstructions and comparative analyses of Kickxellomycotina fungi.</title>
        <authorList>
            <person name="Reynolds N.K."/>
            <person name="Stajich J.E."/>
            <person name="Barry K."/>
            <person name="Grigoriev I.V."/>
            <person name="Crous P."/>
            <person name="Smith M.E."/>
        </authorList>
    </citation>
    <scope>NUCLEOTIDE SEQUENCE</scope>
    <source>
        <strain evidence="1">NRRL 5244</strain>
    </source>
</reference>
<name>A0ACC1JEH4_9FUNG</name>
<accession>A0ACC1JEH4</accession>
<evidence type="ECO:0000313" key="2">
    <source>
        <dbReference type="Proteomes" id="UP001150603"/>
    </source>
</evidence>
<comment type="caution">
    <text evidence="1">The sequence shown here is derived from an EMBL/GenBank/DDBJ whole genome shotgun (WGS) entry which is preliminary data.</text>
</comment>
<protein>
    <submittedName>
        <fullName evidence="1">Uncharacterized protein</fullName>
    </submittedName>
</protein>
<keyword evidence="2" id="KW-1185">Reference proteome</keyword>
<organism evidence="1 2">
    <name type="scientific">Linderina macrospora</name>
    <dbReference type="NCBI Taxonomy" id="4868"/>
    <lineage>
        <taxon>Eukaryota</taxon>
        <taxon>Fungi</taxon>
        <taxon>Fungi incertae sedis</taxon>
        <taxon>Zoopagomycota</taxon>
        <taxon>Kickxellomycotina</taxon>
        <taxon>Kickxellomycetes</taxon>
        <taxon>Kickxellales</taxon>
        <taxon>Kickxellaceae</taxon>
        <taxon>Linderina</taxon>
    </lineage>
</organism>
<gene>
    <name evidence="1" type="ORF">FBU59_001204</name>
</gene>
<evidence type="ECO:0000313" key="1">
    <source>
        <dbReference type="EMBL" id="KAJ1949298.1"/>
    </source>
</evidence>
<sequence length="283" mass="31977">MPVFQAVLVLQALMIIRSAVEITASTADISSEIPCRVLVSLSLCLAILPAYLCNFCLIYLQLSLLHRHLVTRRWPRVVLVLMCVIPAVVPESFILFIPTKQAGLQSYCNYDSVPSTRLYGFKWLVCYTWIILAGIIGITSMVTSVVHVHRSSAEVGDYTTESSSKPSNGTKRQTRLTNRILISVVWFPLVPIVSLYFNVIHNTLRFVHQRDFPSVDRADTVLQFLQALFVSLAFFVSPPVRRALEELTHREENPERSGYLQMPLDQLSQKSTQIHSTLSSVRI</sequence>
<dbReference type="EMBL" id="JANBPW010000492">
    <property type="protein sequence ID" value="KAJ1949298.1"/>
    <property type="molecule type" value="Genomic_DNA"/>
</dbReference>